<protein>
    <submittedName>
        <fullName evidence="3">Uncharacterized protein</fullName>
    </submittedName>
</protein>
<feature type="transmembrane region" description="Helical" evidence="2">
    <location>
        <begin position="867"/>
        <end position="889"/>
    </location>
</feature>
<dbReference type="PANTHER" id="PTHR35394">
    <property type="entry name" value="DUF3176 DOMAIN-CONTAINING PROTEIN"/>
    <property type="match status" value="1"/>
</dbReference>
<comment type="caution">
    <text evidence="3">The sequence shown here is derived from an EMBL/GenBank/DDBJ whole genome shotgun (WGS) entry which is preliminary data.</text>
</comment>
<feature type="transmembrane region" description="Helical" evidence="2">
    <location>
        <begin position="359"/>
        <end position="379"/>
    </location>
</feature>
<sequence>MSDFDSQSAPWNAPWNGHDPASNSSARCGTPQTLVSTSTSEIDGLRTLHLLAAASGDGKRGGHDGVMTKGPLSVSPESSITADDTPRPPLRQPWRPFLPPQLGKNTMMPCADGKTVGTRPAAAQAPNWSQNPELVVLERTRMRHGPEHDVSPVGQAVFDWTKELDAVALARAREVTGKYLSGAGSTQGGAVEAAFYRTIPSAAQALWQTHNPDARCISHPRRVHEPPSALPDSPRHLPRHEKPSMAGKAACAPARPASVVRWQEGQWDHDKAEEPAWPRPSSPRRPAPQDGGAVEPGPAYREHKEAAIKEPKLRRACGSGAGQYLKFKPSKDLGGIGLGVRPSRLPVSREHCLGWLPEMLWCLFSVACLAAIAGLLARYNGRPLPAWPLGISLNALVAFLTTLCRAGFVVPVLQGLAQLKWNWFARAERPMGDFQVYEDAQRDPLGSLRLLFSGRGRALGVLGTLILLTGLASSGMTQNIIAYPTGLVPSSGTASVGRSETYSYPEIDLGQDDSLDTRQQQAIQAGLFQRVNDSFPLLAPVCSSGDCVWSTFSSLAVCSRVADVSDRLNVSAQTTDTALGLHLGLGDNTAVYNASLPNGVYLVGGTDSCNLNVSASPQVLGVEDGAQINLAPASATLAFGNQQEYLLTAIADLFVVYTNQTNTTQQPGPGAASNFRAVEILLHFCVNTYTASVSGGVATTKLVDSLTDVIATTVNGTTIVLDKSTTSAAPGSAVLQAVAVPFANDATPTNTVRDTAARGNYTVDGDYLAVLNAYLASAVKGTYSRAYGMGIAGASAAGGALGTAMFNGANQGGTTSGSAEVDVRAVVAGLALNVATSLTNTMRALAPTSAGSTGTVLAAQSYVHARWVWLAFLALQVALAAAFLLGLMVQTAVWRMRVLKGAATPALVAISADGRHLLERAAGVEGVETPAALWKKLAPITARLRVGPGAIGAGTLELGRKGGRGFETRNWNLDLFKVVVDASLACQSPRA</sequence>
<evidence type="ECO:0000313" key="4">
    <source>
        <dbReference type="Proteomes" id="UP001217918"/>
    </source>
</evidence>
<accession>A0AAD9IBD0</accession>
<gene>
    <name evidence="3" type="ORF">P8C59_008003</name>
</gene>
<organism evidence="3 4">
    <name type="scientific">Phyllachora maydis</name>
    <dbReference type="NCBI Taxonomy" id="1825666"/>
    <lineage>
        <taxon>Eukaryota</taxon>
        <taxon>Fungi</taxon>
        <taxon>Dikarya</taxon>
        <taxon>Ascomycota</taxon>
        <taxon>Pezizomycotina</taxon>
        <taxon>Sordariomycetes</taxon>
        <taxon>Sordariomycetidae</taxon>
        <taxon>Phyllachorales</taxon>
        <taxon>Phyllachoraceae</taxon>
        <taxon>Phyllachora</taxon>
    </lineage>
</organism>
<keyword evidence="2" id="KW-0812">Transmembrane</keyword>
<feature type="region of interest" description="Disordered" evidence="1">
    <location>
        <begin position="216"/>
        <end position="305"/>
    </location>
</feature>
<feature type="compositionally biased region" description="Pro residues" evidence="1">
    <location>
        <begin position="277"/>
        <end position="286"/>
    </location>
</feature>
<feature type="compositionally biased region" description="Basic and acidic residues" evidence="1">
    <location>
        <begin position="266"/>
        <end position="276"/>
    </location>
</feature>
<dbReference type="Proteomes" id="UP001217918">
    <property type="component" value="Unassembled WGS sequence"/>
</dbReference>
<dbReference type="Pfam" id="PF11374">
    <property type="entry name" value="DUF3176"/>
    <property type="match status" value="1"/>
</dbReference>
<evidence type="ECO:0000313" key="3">
    <source>
        <dbReference type="EMBL" id="KAK2073752.1"/>
    </source>
</evidence>
<keyword evidence="2" id="KW-0472">Membrane</keyword>
<feature type="region of interest" description="Disordered" evidence="1">
    <location>
        <begin position="1"/>
        <end position="40"/>
    </location>
</feature>
<proteinExistence type="predicted"/>
<dbReference type="EMBL" id="JAQQPM010000007">
    <property type="protein sequence ID" value="KAK2073752.1"/>
    <property type="molecule type" value="Genomic_DNA"/>
</dbReference>
<feature type="compositionally biased region" description="Polar residues" evidence="1">
    <location>
        <begin position="1"/>
        <end position="10"/>
    </location>
</feature>
<evidence type="ECO:0000256" key="1">
    <source>
        <dbReference type="SAM" id="MobiDB-lite"/>
    </source>
</evidence>
<dbReference type="InterPro" id="IPR021514">
    <property type="entry name" value="DUF3176"/>
</dbReference>
<dbReference type="AlphaFoldDB" id="A0AAD9IBD0"/>
<keyword evidence="2" id="KW-1133">Transmembrane helix</keyword>
<name>A0AAD9IBD0_9PEZI</name>
<feature type="region of interest" description="Disordered" evidence="1">
    <location>
        <begin position="56"/>
        <end position="95"/>
    </location>
</feature>
<feature type="transmembrane region" description="Helical" evidence="2">
    <location>
        <begin position="391"/>
        <end position="413"/>
    </location>
</feature>
<evidence type="ECO:0000256" key="2">
    <source>
        <dbReference type="SAM" id="Phobius"/>
    </source>
</evidence>
<feature type="compositionally biased region" description="Low complexity" evidence="1">
    <location>
        <begin position="246"/>
        <end position="257"/>
    </location>
</feature>
<feature type="compositionally biased region" description="Polar residues" evidence="1">
    <location>
        <begin position="21"/>
        <end position="40"/>
    </location>
</feature>
<dbReference type="PANTHER" id="PTHR35394:SF5">
    <property type="entry name" value="DUF3176 DOMAIN-CONTAINING PROTEIN"/>
    <property type="match status" value="1"/>
</dbReference>
<reference evidence="3" key="1">
    <citation type="journal article" date="2023" name="Mol. Plant Microbe Interact.">
        <title>Elucidating the Obligate Nature and Biological Capacity of an Invasive Fungal Corn Pathogen.</title>
        <authorList>
            <person name="MacCready J.S."/>
            <person name="Roggenkamp E.M."/>
            <person name="Gdanetz K."/>
            <person name="Chilvers M.I."/>
        </authorList>
    </citation>
    <scope>NUCLEOTIDE SEQUENCE</scope>
    <source>
        <strain evidence="3">PM02</strain>
    </source>
</reference>
<keyword evidence="4" id="KW-1185">Reference proteome</keyword>